<name>A0AB34K7R7_PRYPA</name>
<sequence length="798" mass="85707">MAMAEARLGATHPAHHLRCAVTLLKKRGALSSAIRPHWTELLFVLDDSALFWFEMGKEANTPPLAVQHGRVDVKHIVSIQQHELPPSDHPPLDGERTDPEHQLKLTSVVNEQPLLIGSNDRDAVDLLREAITRAVTRAASGGTPAPLAAVQPELLVQLEKLGILAMGYLLKCREGFLSQRKDSMWATRLVVLTEGHVYYYRRLHREDSAPLITLGSTLRSGDYIFGERRGSMSLAHATVALETVSVDGVPHAQITLTSSPSGLSANSLIGAGMGKLARAVGPASDRFHTVLRMSDLALGAEWASMLKRSCGTHLSRSFHQLHSLISRGEVSRAASLAEKMAHTSSELFSTMSNEPPRLSQDETPTVTLDLADSSRSNLLPSGRDECDAETVTPALLTVMRERDALQAQLHAQAQQLEAHRTALAMAHASLLQIAADGSMRAADASSLAAAASAAASAVSSMLDNANLLAPSLQEPSEGGASDTSASASPGPGQTPPTPSPEAAVPSTPLLSEEASGSPEMPEDDTASGKPYVGFSVRNMAHPVAFTNGHGPEFSVREGPNYKRHGKKVASAMHVYEPASIDLLKGAKARYHLAEQLAFNPTADCDVPNETGLPRKLIINGIIPAEPPSLLGGVDGACYQVVLTFVASVHKLREWQASNSAAYKSFLRFCNEAAADPPNVELKERWKFIAKITNMKQLGLGSFEKYNGKPALITKSGSVFRGDDYLEVGMNTFRFAYVTKRGISSLLPRLNEMEIHFAVLVEGRDEDDSLPEQILAAGQLKNLDLVKSAVDPQGLPGFT</sequence>
<protein>
    <recommendedName>
        <fullName evidence="2">Protein ENHANCED DISEASE RESISTANCE 2 C-terminal domain-containing protein</fullName>
    </recommendedName>
</protein>
<evidence type="ECO:0000256" key="1">
    <source>
        <dbReference type="SAM" id="MobiDB-lite"/>
    </source>
</evidence>
<evidence type="ECO:0000259" key="2">
    <source>
        <dbReference type="Pfam" id="PF07059"/>
    </source>
</evidence>
<feature type="region of interest" description="Disordered" evidence="1">
    <location>
        <begin position="471"/>
        <end position="532"/>
    </location>
</feature>
<dbReference type="EMBL" id="JBGBPQ010000001">
    <property type="protein sequence ID" value="KAL1530538.1"/>
    <property type="molecule type" value="Genomic_DNA"/>
</dbReference>
<dbReference type="AlphaFoldDB" id="A0AB34K7R7"/>
<reference evidence="3 4" key="1">
    <citation type="journal article" date="2024" name="Science">
        <title>Giant polyketide synthase enzymes in the biosynthesis of giant marine polyether toxins.</title>
        <authorList>
            <person name="Fallon T.R."/>
            <person name="Shende V.V."/>
            <person name="Wierzbicki I.H."/>
            <person name="Pendleton A.L."/>
            <person name="Watervoot N.F."/>
            <person name="Auber R.P."/>
            <person name="Gonzalez D.J."/>
            <person name="Wisecaver J.H."/>
            <person name="Moore B.S."/>
        </authorList>
    </citation>
    <scope>NUCLEOTIDE SEQUENCE [LARGE SCALE GENOMIC DNA]</scope>
    <source>
        <strain evidence="3 4">12B1</strain>
    </source>
</reference>
<dbReference type="InterPro" id="IPR009769">
    <property type="entry name" value="EDR2_C"/>
</dbReference>
<accession>A0AB34K7R7</accession>
<dbReference type="Pfam" id="PF07059">
    <property type="entry name" value="EDR2_C"/>
    <property type="match status" value="1"/>
</dbReference>
<organism evidence="3 4">
    <name type="scientific">Prymnesium parvum</name>
    <name type="common">Toxic golden alga</name>
    <dbReference type="NCBI Taxonomy" id="97485"/>
    <lineage>
        <taxon>Eukaryota</taxon>
        <taxon>Haptista</taxon>
        <taxon>Haptophyta</taxon>
        <taxon>Prymnesiophyceae</taxon>
        <taxon>Prymnesiales</taxon>
        <taxon>Prymnesiaceae</taxon>
        <taxon>Prymnesium</taxon>
    </lineage>
</organism>
<evidence type="ECO:0000313" key="3">
    <source>
        <dbReference type="EMBL" id="KAL1530538.1"/>
    </source>
</evidence>
<proteinExistence type="predicted"/>
<feature type="domain" description="Protein ENHANCED DISEASE RESISTANCE 2 C-terminal" evidence="2">
    <location>
        <begin position="548"/>
        <end position="783"/>
    </location>
</feature>
<dbReference type="PANTHER" id="PTHR31558">
    <property type="entry name" value="CW14 PROTEIN"/>
    <property type="match status" value="1"/>
</dbReference>
<dbReference type="Proteomes" id="UP001515480">
    <property type="component" value="Unassembled WGS sequence"/>
</dbReference>
<evidence type="ECO:0000313" key="4">
    <source>
        <dbReference type="Proteomes" id="UP001515480"/>
    </source>
</evidence>
<gene>
    <name evidence="3" type="ORF">AB1Y20_001439</name>
</gene>
<keyword evidence="4" id="KW-1185">Reference proteome</keyword>
<comment type="caution">
    <text evidence="3">The sequence shown here is derived from an EMBL/GenBank/DDBJ whole genome shotgun (WGS) entry which is preliminary data.</text>
</comment>